<accession>A0ABU5GRR8</accession>
<dbReference type="RefSeq" id="WP_321553771.1">
    <property type="nucleotide sequence ID" value="NZ_JAXIVU010000011.1"/>
</dbReference>
<evidence type="ECO:0000256" key="7">
    <source>
        <dbReference type="ARBA" id="ARBA00022795"/>
    </source>
</evidence>
<reference evidence="12 13" key="1">
    <citation type="submission" date="2023-12" db="EMBL/GenBank/DDBJ databases">
        <title>Denitrificimonas halotolerans sp. nov.,a novel species isolated from landfill leachate.</title>
        <authorList>
            <person name="Wang S."/>
        </authorList>
    </citation>
    <scope>NUCLEOTIDE SEQUENCE [LARGE SCALE GENOMIC DNA]</scope>
    <source>
        <strain evidence="12 13">JX-1</strain>
    </source>
</reference>
<proteinExistence type="inferred from homology"/>
<keyword evidence="7" id="KW-1005">Bacterial flagellum biogenesis</keyword>
<dbReference type="Proteomes" id="UP001294570">
    <property type="component" value="Unassembled WGS sequence"/>
</dbReference>
<feature type="domain" description="Flagellar assembly protein FliH/Type III secretion system HrpE" evidence="11">
    <location>
        <begin position="109"/>
        <end position="234"/>
    </location>
</feature>
<keyword evidence="8" id="KW-0653">Protein transport</keyword>
<keyword evidence="12" id="KW-0969">Cilium</keyword>
<evidence type="ECO:0000256" key="5">
    <source>
        <dbReference type="ARBA" id="ARBA00022448"/>
    </source>
</evidence>
<dbReference type="NCBIfam" id="NF004270">
    <property type="entry name" value="PRK05687.2-1"/>
    <property type="match status" value="1"/>
</dbReference>
<keyword evidence="6" id="KW-0963">Cytoplasm</keyword>
<feature type="region of interest" description="Disordered" evidence="10">
    <location>
        <begin position="1"/>
        <end position="23"/>
    </location>
</feature>
<feature type="compositionally biased region" description="Basic and acidic residues" evidence="10">
    <location>
        <begin position="8"/>
        <end position="23"/>
    </location>
</feature>
<comment type="similarity">
    <text evidence="3">Belongs to the FliH family.</text>
</comment>
<keyword evidence="9" id="KW-1006">Bacterial flagellum protein export</keyword>
<organism evidence="12 13">
    <name type="scientific">Denitrificimonas halotolerans</name>
    <dbReference type="NCBI Taxonomy" id="3098930"/>
    <lineage>
        <taxon>Bacteria</taxon>
        <taxon>Pseudomonadati</taxon>
        <taxon>Pseudomonadota</taxon>
        <taxon>Gammaproteobacteria</taxon>
        <taxon>Pseudomonadales</taxon>
        <taxon>Pseudomonadaceae</taxon>
        <taxon>Denitrificimonas</taxon>
    </lineage>
</organism>
<dbReference type="InterPro" id="IPR000563">
    <property type="entry name" value="Flag_FliH"/>
</dbReference>
<evidence type="ECO:0000256" key="6">
    <source>
        <dbReference type="ARBA" id="ARBA00022490"/>
    </source>
</evidence>
<evidence type="ECO:0000256" key="3">
    <source>
        <dbReference type="ARBA" id="ARBA00006602"/>
    </source>
</evidence>
<keyword evidence="13" id="KW-1185">Reference proteome</keyword>
<dbReference type="InterPro" id="IPR018035">
    <property type="entry name" value="Flagellar_FliH/T3SS_HrpE"/>
</dbReference>
<name>A0ABU5GRR8_9GAMM</name>
<evidence type="ECO:0000256" key="1">
    <source>
        <dbReference type="ARBA" id="ARBA00003041"/>
    </source>
</evidence>
<dbReference type="Pfam" id="PF02108">
    <property type="entry name" value="FliH"/>
    <property type="match status" value="1"/>
</dbReference>
<evidence type="ECO:0000313" key="12">
    <source>
        <dbReference type="EMBL" id="MDY7219681.1"/>
    </source>
</evidence>
<comment type="function">
    <text evidence="1">Needed for flagellar regrowth and assembly.</text>
</comment>
<evidence type="ECO:0000256" key="9">
    <source>
        <dbReference type="ARBA" id="ARBA00023225"/>
    </source>
</evidence>
<keyword evidence="12" id="KW-0966">Cell projection</keyword>
<dbReference type="PRINTS" id="PR01003">
    <property type="entry name" value="FLGFLIH"/>
</dbReference>
<comment type="caution">
    <text evidence="12">The sequence shown here is derived from an EMBL/GenBank/DDBJ whole genome shotgun (WGS) entry which is preliminary data.</text>
</comment>
<evidence type="ECO:0000256" key="4">
    <source>
        <dbReference type="ARBA" id="ARBA00016507"/>
    </source>
</evidence>
<evidence type="ECO:0000256" key="2">
    <source>
        <dbReference type="ARBA" id="ARBA00004496"/>
    </source>
</evidence>
<evidence type="ECO:0000256" key="10">
    <source>
        <dbReference type="SAM" id="MobiDB-lite"/>
    </source>
</evidence>
<protein>
    <recommendedName>
        <fullName evidence="4">Flagellar assembly protein FliH</fullName>
    </recommendedName>
</protein>
<evidence type="ECO:0000256" key="8">
    <source>
        <dbReference type="ARBA" id="ARBA00022927"/>
    </source>
</evidence>
<dbReference type="InterPro" id="IPR051472">
    <property type="entry name" value="T3SS_Stator/FliH"/>
</dbReference>
<evidence type="ECO:0000313" key="13">
    <source>
        <dbReference type="Proteomes" id="UP001294570"/>
    </source>
</evidence>
<keyword evidence="5" id="KW-0813">Transport</keyword>
<dbReference type="PANTHER" id="PTHR34982:SF1">
    <property type="entry name" value="FLAGELLAR ASSEMBLY PROTEIN FLIH"/>
    <property type="match status" value="1"/>
</dbReference>
<comment type="subcellular location">
    <subcellularLocation>
        <location evidence="2">Cytoplasm</location>
    </subcellularLocation>
</comment>
<sequence length="248" mass="27601">MFKPHQPNKPEHLHETPQDEHWQPWEMEQLRTQRLTQAPVKTLNATEHAQQQSFRRNAELEALREQARAAAHAQGYQAGLEQGQQEGYQQGLEQGRAEALAAGEQAAEQALAPLLTLAENFTAALTQFDEEVAHALVELALSTGRQLAGEALTQQPKQILNLVRELLHTEPALNTAPRLWLHPQDLALVEQHLSAELTAAGWQLQPDEQLTRGGCRVTSVSGELDATWESRWQAIQQQVLTPPPSSAK</sequence>
<keyword evidence="12" id="KW-0282">Flagellum</keyword>
<dbReference type="PANTHER" id="PTHR34982">
    <property type="entry name" value="YOP PROTEINS TRANSLOCATION PROTEIN L"/>
    <property type="match status" value="1"/>
</dbReference>
<evidence type="ECO:0000259" key="11">
    <source>
        <dbReference type="Pfam" id="PF02108"/>
    </source>
</evidence>
<dbReference type="EMBL" id="JAXIVU010000011">
    <property type="protein sequence ID" value="MDY7219681.1"/>
    <property type="molecule type" value="Genomic_DNA"/>
</dbReference>
<gene>
    <name evidence="12" type="primary">fliH</name>
    <name evidence="12" type="ORF">TOI97_08910</name>
</gene>